<proteinExistence type="predicted"/>
<dbReference type="EMBL" id="CP001363">
    <property type="protein sequence ID" value="ACY87449.1"/>
    <property type="molecule type" value="Genomic_DNA"/>
</dbReference>
<dbReference type="Proteomes" id="UP000002695">
    <property type="component" value="Chromosome"/>
</dbReference>
<reference evidence="1 2" key="1">
    <citation type="journal article" date="2010" name="J. Bacteriol.">
        <title>Short-term signatures of evolutionary change in the Salmonella enterica serovar typhimurium 14028 genome.</title>
        <authorList>
            <person name="Jarvik T."/>
            <person name="Smillie C."/>
            <person name="Groisman E.A."/>
            <person name="Ochman H."/>
        </authorList>
    </citation>
    <scope>NUCLEOTIDE SEQUENCE [LARGE SCALE GENOMIC DNA]</scope>
    <source>
        <strain evidence="2">14028s / SGSC 2262</strain>
    </source>
</reference>
<dbReference type="AlphaFoldDB" id="A0A0F6AYX5"/>
<gene>
    <name evidence="1" type="ordered locus">STM14_952</name>
</gene>
<dbReference type="KEGG" id="seo:STM14_952"/>
<name>A0A0F6AYX5_SALT1</name>
<evidence type="ECO:0000313" key="2">
    <source>
        <dbReference type="Proteomes" id="UP000002695"/>
    </source>
</evidence>
<keyword evidence="2" id="KW-1185">Reference proteome</keyword>
<sequence length="34" mass="3520">MCILPDGGASTLSGLRICIVRRPGKRRATGHVAG</sequence>
<dbReference type="HOGENOM" id="CLU_218428_0_0_6"/>
<accession>A0A0F6AYX5</accession>
<organism evidence="1 2">
    <name type="scientific">Salmonella typhimurium (strain 14028s / SGSC 2262)</name>
    <dbReference type="NCBI Taxonomy" id="588858"/>
    <lineage>
        <taxon>Bacteria</taxon>
        <taxon>Pseudomonadati</taxon>
        <taxon>Pseudomonadota</taxon>
        <taxon>Gammaproteobacteria</taxon>
        <taxon>Enterobacterales</taxon>
        <taxon>Enterobacteriaceae</taxon>
        <taxon>Salmonella</taxon>
    </lineage>
</organism>
<protein>
    <submittedName>
        <fullName evidence="1">Uncharacterized protein</fullName>
    </submittedName>
</protein>
<evidence type="ECO:0000313" key="1">
    <source>
        <dbReference type="EMBL" id="ACY87449.1"/>
    </source>
</evidence>